<reference evidence="2 3" key="1">
    <citation type="submission" date="2016-07" db="EMBL/GenBank/DDBJ databases">
        <title>Multiple horizontal gene transfer events from other fungi enriched the ability of initially mycotrophic Trichoderma (Ascomycota) to feed on dead plant biomass.</title>
        <authorList>
            <consortium name="DOE Joint Genome Institute"/>
            <person name="Aerts A."/>
            <person name="Atanasova L."/>
            <person name="Chenthamara K."/>
            <person name="Zhang J."/>
            <person name="Grujic M."/>
            <person name="Henrissat B."/>
            <person name="Kuo A."/>
            <person name="Salamov A."/>
            <person name="Lipzen A."/>
            <person name="Labutti K."/>
            <person name="Barry K."/>
            <person name="Miao Y."/>
            <person name="Rahimi M.J."/>
            <person name="Shen Q."/>
            <person name="Grigoriev I.V."/>
            <person name="Kubicek C.P."/>
            <person name="Druzhinina I.S."/>
        </authorList>
    </citation>
    <scope>NUCLEOTIDE SEQUENCE [LARGE SCALE GENOMIC DNA]</scope>
    <source>
        <strain evidence="2 3">CBS 226.95</strain>
    </source>
</reference>
<dbReference type="Proteomes" id="UP000241690">
    <property type="component" value="Unassembled WGS sequence"/>
</dbReference>
<name>A0A2T4AQG0_TRIHA</name>
<dbReference type="RefSeq" id="XP_024778967.1">
    <property type="nucleotide sequence ID" value="XM_024915663.1"/>
</dbReference>
<dbReference type="EMBL" id="KZ679676">
    <property type="protein sequence ID" value="PTB59290.1"/>
    <property type="molecule type" value="Genomic_DNA"/>
</dbReference>
<evidence type="ECO:0000313" key="2">
    <source>
        <dbReference type="EMBL" id="PTB59290.1"/>
    </source>
</evidence>
<feature type="region of interest" description="Disordered" evidence="1">
    <location>
        <begin position="98"/>
        <end position="138"/>
    </location>
</feature>
<proteinExistence type="predicted"/>
<keyword evidence="3" id="KW-1185">Reference proteome</keyword>
<evidence type="ECO:0000256" key="1">
    <source>
        <dbReference type="SAM" id="MobiDB-lite"/>
    </source>
</evidence>
<gene>
    <name evidence="2" type="ORF">M431DRAFT_478384</name>
</gene>
<accession>A0A2T4AQG0</accession>
<organism evidence="2 3">
    <name type="scientific">Trichoderma harzianum CBS 226.95</name>
    <dbReference type="NCBI Taxonomy" id="983964"/>
    <lineage>
        <taxon>Eukaryota</taxon>
        <taxon>Fungi</taxon>
        <taxon>Dikarya</taxon>
        <taxon>Ascomycota</taxon>
        <taxon>Pezizomycotina</taxon>
        <taxon>Sordariomycetes</taxon>
        <taxon>Hypocreomycetidae</taxon>
        <taxon>Hypocreales</taxon>
        <taxon>Hypocreaceae</taxon>
        <taxon>Trichoderma</taxon>
    </lineage>
</organism>
<feature type="compositionally biased region" description="Low complexity" evidence="1">
    <location>
        <begin position="116"/>
        <end position="127"/>
    </location>
</feature>
<dbReference type="GeneID" id="36624232"/>
<sequence>MMEAEPQRRFERVLTGKYNRDERRYSMQEQKRYYNDYTVPPISRDHLNLEETADGRYRQPRPNNLSQNTSTVANFLNVKPSKWSTLSTIFGRATQLLSPGDSIRSRQKDQKRHTEASASRPGPRSSSTPYEEAKLESNELQEIRHRALYLENTVTKLTKDLQKAHEEVAVLTKAVTENETIITRAHATAISTLADNVSRKITDDMIREELNKFLQTDVLSWCADLCTERILDEDAALSKLLQVGLINNSESYLKSAEYLKFTVNTPDGSGPFLLLKAALVHRLCYLYLCDAYFLAEALHMNTNSRSNLYQLEKNFGQTQPNAVIDWRIQTIECLERSVPIMNEYLQREAQRFVENYEFLLSETYDHEAHQDLVQIFASFASLALKLWKTRTNIKWYGLNSFGKRHFQPGDPWIEVKQSLTSRMGGQLNGRPIGLFIHPTITSQSPSKNDKVEEVVWLKALAWVSDKDEPMDREEMAQAY</sequence>
<protein>
    <submittedName>
        <fullName evidence="2">Uncharacterized protein</fullName>
    </submittedName>
</protein>
<feature type="compositionally biased region" description="Basic and acidic residues" evidence="1">
    <location>
        <begin position="103"/>
        <end position="115"/>
    </location>
</feature>
<dbReference type="AlphaFoldDB" id="A0A2T4AQG0"/>
<evidence type="ECO:0000313" key="3">
    <source>
        <dbReference type="Proteomes" id="UP000241690"/>
    </source>
</evidence>